<dbReference type="SMART" id="SM00241">
    <property type="entry name" value="ZP"/>
    <property type="match status" value="1"/>
</dbReference>
<proteinExistence type="predicted"/>
<evidence type="ECO:0000313" key="4">
    <source>
        <dbReference type="WBParaSite" id="ALUE_0002138401-mRNA-1"/>
    </source>
</evidence>
<keyword evidence="1" id="KW-0812">Transmembrane</keyword>
<name>A0A0M3IRK6_ASCLU</name>
<evidence type="ECO:0000259" key="2">
    <source>
        <dbReference type="PROSITE" id="PS51034"/>
    </source>
</evidence>
<dbReference type="WBParaSite" id="ALUE_0002138401-mRNA-1">
    <property type="protein sequence ID" value="ALUE_0002138401-mRNA-1"/>
    <property type="gene ID" value="ALUE_0002138401"/>
</dbReference>
<dbReference type="InterPro" id="IPR057475">
    <property type="entry name" value="CUT_C"/>
</dbReference>
<dbReference type="PANTHER" id="PTHR46560">
    <property type="entry name" value="CYPHER, ISOFORM B"/>
    <property type="match status" value="1"/>
</dbReference>
<dbReference type="PANTHER" id="PTHR46560:SF12">
    <property type="entry name" value="ZP DOMAIN-CONTAINING PROTEIN"/>
    <property type="match status" value="1"/>
</dbReference>
<reference evidence="4" key="1">
    <citation type="submission" date="2017-02" db="UniProtKB">
        <authorList>
            <consortium name="WormBaseParasite"/>
        </authorList>
    </citation>
    <scope>IDENTIFICATION</scope>
</reference>
<evidence type="ECO:0000256" key="1">
    <source>
        <dbReference type="SAM" id="Phobius"/>
    </source>
</evidence>
<organism evidence="3 4">
    <name type="scientific">Ascaris lumbricoides</name>
    <name type="common">Giant roundworm</name>
    <dbReference type="NCBI Taxonomy" id="6252"/>
    <lineage>
        <taxon>Eukaryota</taxon>
        <taxon>Metazoa</taxon>
        <taxon>Ecdysozoa</taxon>
        <taxon>Nematoda</taxon>
        <taxon>Chromadorea</taxon>
        <taxon>Rhabditida</taxon>
        <taxon>Spirurina</taxon>
        <taxon>Ascaridomorpha</taxon>
        <taxon>Ascaridoidea</taxon>
        <taxon>Ascarididae</taxon>
        <taxon>Ascaris</taxon>
    </lineage>
</organism>
<dbReference type="Gene3D" id="2.60.40.4100">
    <property type="entry name" value="Zona pellucida, ZP-C domain"/>
    <property type="match status" value="1"/>
</dbReference>
<dbReference type="Pfam" id="PF25301">
    <property type="entry name" value="CUT_C"/>
    <property type="match status" value="1"/>
</dbReference>
<sequence length="355" mass="39280">MDRYQACRMNGTGKTETHYRIAFKSSKECNVKYSQVDDTYSVQIEVNEHPVLILQQDRIFDLVCEGRRKVAVTNASTPQHTNTHNSQVSYSHLSFELNITGADGVFSEVIYGEPYFLRVRMKDDEVASSPRPRFRVTVCQASGADNATVELTDSNGCSMDRNLISDFLYENGRAIAKIVSMFRFPNTDKIHFKCDLTICSDESDCATSCARQSDASFKDGPFGDAKVVTQLLSDNYPDEANYLDERRYLVAATVTVKKRAQNPISSQHVGEASFIAASTCVPPSDLIVLYKLCVVLCVMFLVGCCINIIFSGSMGMPLENGANGNFVCGQNRRSSLASYASIRQVCGDTHCAEIV</sequence>
<dbReference type="PROSITE" id="PS51034">
    <property type="entry name" value="ZP_2"/>
    <property type="match status" value="1"/>
</dbReference>
<dbReference type="AlphaFoldDB" id="A0A0M3IRK6"/>
<protein>
    <submittedName>
        <fullName evidence="4">ZP domain-containing protein</fullName>
    </submittedName>
</protein>
<feature type="domain" description="ZP" evidence="2">
    <location>
        <begin position="1"/>
        <end position="216"/>
    </location>
</feature>
<keyword evidence="1" id="KW-1133">Transmembrane helix</keyword>
<dbReference type="InterPro" id="IPR001507">
    <property type="entry name" value="ZP_dom"/>
</dbReference>
<feature type="transmembrane region" description="Helical" evidence="1">
    <location>
        <begin position="288"/>
        <end position="310"/>
    </location>
</feature>
<evidence type="ECO:0000313" key="3">
    <source>
        <dbReference type="Proteomes" id="UP000036681"/>
    </source>
</evidence>
<accession>A0A0M3IRK6</accession>
<dbReference type="Proteomes" id="UP000036681">
    <property type="component" value="Unplaced"/>
</dbReference>
<keyword evidence="1" id="KW-0472">Membrane</keyword>
<dbReference type="InterPro" id="IPR042235">
    <property type="entry name" value="ZP-C_dom"/>
</dbReference>
<keyword evidence="3" id="KW-1185">Reference proteome</keyword>